<evidence type="ECO:0000259" key="1">
    <source>
        <dbReference type="Pfam" id="PF01872"/>
    </source>
</evidence>
<dbReference type="InterPro" id="IPR024072">
    <property type="entry name" value="DHFR-like_dom_sf"/>
</dbReference>
<dbReference type="InterPro" id="IPR050765">
    <property type="entry name" value="Riboflavin_Biosynth_HTPR"/>
</dbReference>
<organism evidence="2 3">
    <name type="scientific">Mesorhizobium alhagi CCNWXJ12-2</name>
    <dbReference type="NCBI Taxonomy" id="1107882"/>
    <lineage>
        <taxon>Bacteria</taxon>
        <taxon>Pseudomonadati</taxon>
        <taxon>Pseudomonadota</taxon>
        <taxon>Alphaproteobacteria</taxon>
        <taxon>Hyphomicrobiales</taxon>
        <taxon>Phyllobacteriaceae</taxon>
        <taxon>Allomesorhizobium</taxon>
    </lineage>
</organism>
<keyword evidence="3" id="KW-1185">Reference proteome</keyword>
<gene>
    <name evidence="2" type="ORF">MAXJ12_17013</name>
</gene>
<dbReference type="PANTHER" id="PTHR38011">
    <property type="entry name" value="DIHYDROFOLATE REDUCTASE FAMILY PROTEIN (AFU_ORTHOLOGUE AFUA_8G06820)"/>
    <property type="match status" value="1"/>
</dbReference>
<dbReference type="AlphaFoldDB" id="H0HTB1"/>
<evidence type="ECO:0000313" key="3">
    <source>
        <dbReference type="Proteomes" id="UP000003250"/>
    </source>
</evidence>
<dbReference type="Pfam" id="PF01872">
    <property type="entry name" value="RibD_C"/>
    <property type="match status" value="1"/>
</dbReference>
<dbReference type="SUPFAM" id="SSF53597">
    <property type="entry name" value="Dihydrofolate reductase-like"/>
    <property type="match status" value="1"/>
</dbReference>
<dbReference type="Proteomes" id="UP000003250">
    <property type="component" value="Unassembled WGS sequence"/>
</dbReference>
<dbReference type="PATRIC" id="fig|1107882.3.peg.3320"/>
<protein>
    <recommendedName>
        <fullName evidence="1">Bacterial bifunctional deaminase-reductase C-terminal domain-containing protein</fullName>
    </recommendedName>
</protein>
<dbReference type="GO" id="GO:0008703">
    <property type="term" value="F:5-amino-6-(5-phosphoribosylamino)uracil reductase activity"/>
    <property type="evidence" value="ECO:0007669"/>
    <property type="project" value="InterPro"/>
</dbReference>
<feature type="domain" description="Bacterial bifunctional deaminase-reductase C-terminal" evidence="1">
    <location>
        <begin position="9"/>
        <end position="183"/>
    </location>
</feature>
<dbReference type="PANTHER" id="PTHR38011:SF11">
    <property type="entry name" value="2,5-DIAMINO-6-RIBOSYLAMINO-4(3H)-PYRIMIDINONE 5'-PHOSPHATE REDUCTASE"/>
    <property type="match status" value="1"/>
</dbReference>
<dbReference type="GO" id="GO:0009231">
    <property type="term" value="P:riboflavin biosynthetic process"/>
    <property type="evidence" value="ECO:0007669"/>
    <property type="project" value="InterPro"/>
</dbReference>
<dbReference type="EMBL" id="AHAM01000139">
    <property type="protein sequence ID" value="EHK56052.1"/>
    <property type="molecule type" value="Genomic_DNA"/>
</dbReference>
<accession>H0HTB1</accession>
<evidence type="ECO:0000313" key="2">
    <source>
        <dbReference type="EMBL" id="EHK56052.1"/>
    </source>
</evidence>
<dbReference type="InterPro" id="IPR002734">
    <property type="entry name" value="RibDG_C"/>
</dbReference>
<dbReference type="Gene3D" id="3.40.430.10">
    <property type="entry name" value="Dihydrofolate Reductase, subunit A"/>
    <property type="match status" value="1"/>
</dbReference>
<sequence>MEALMGKMIYGLLTSLDGYIEAPEGVDSRWSGPDEELHLYFNEMQRNLALDIYGRRMYEVMRVWDTYDRDPSIKAFERKFAQLWQQTPKVVVSTTLQEAGPNARLVGGDVEAAARALKAQTDGDISVCGAELAASFGRWGLIDEYQLFVYPSVVGGGKPYFAHGAPLNLKPLGTERLPNDVVLLRYAPA</sequence>
<reference evidence="2 3" key="1">
    <citation type="journal article" date="2012" name="J. Bacteriol.">
        <title>Draft Genome Sequence of Mesorhizobium alhagi CCNWXJ12-2T, a Novel Salt-Resistant Species Isolated from the Desert of Northwestern China.</title>
        <authorList>
            <person name="Zhou M."/>
            <person name="Chen W."/>
            <person name="Chen H."/>
            <person name="Wei G."/>
        </authorList>
    </citation>
    <scope>NUCLEOTIDE SEQUENCE [LARGE SCALE GENOMIC DNA]</scope>
    <source>
        <strain evidence="2 3">CCNWXJ12-2</strain>
    </source>
</reference>
<name>H0HTB1_9HYPH</name>
<proteinExistence type="predicted"/>